<comment type="cofactor">
    <cofactor evidence="1">
        <name>a divalent metal cation</name>
        <dbReference type="ChEBI" id="CHEBI:60240"/>
    </cofactor>
</comment>
<keyword evidence="7" id="KW-1185">Reference proteome</keyword>
<keyword evidence="2" id="KW-0479">Metal-binding</keyword>
<evidence type="ECO:0000259" key="4">
    <source>
        <dbReference type="Pfam" id="PF13359"/>
    </source>
</evidence>
<organism evidence="6 7">
    <name type="scientific">Callosobruchus maculatus</name>
    <name type="common">Southern cowpea weevil</name>
    <name type="synonym">Pulse bruchid</name>
    <dbReference type="NCBI Taxonomy" id="64391"/>
    <lineage>
        <taxon>Eukaryota</taxon>
        <taxon>Metazoa</taxon>
        <taxon>Ecdysozoa</taxon>
        <taxon>Arthropoda</taxon>
        <taxon>Hexapoda</taxon>
        <taxon>Insecta</taxon>
        <taxon>Pterygota</taxon>
        <taxon>Neoptera</taxon>
        <taxon>Endopterygota</taxon>
        <taxon>Coleoptera</taxon>
        <taxon>Polyphaga</taxon>
        <taxon>Cucujiformia</taxon>
        <taxon>Chrysomeloidea</taxon>
        <taxon>Chrysomelidae</taxon>
        <taxon>Bruchinae</taxon>
        <taxon>Bruchini</taxon>
        <taxon>Callosobruchus</taxon>
    </lineage>
</organism>
<dbReference type="Pfam" id="PF13613">
    <property type="entry name" value="HTH_Tnp_4"/>
    <property type="match status" value="1"/>
</dbReference>
<feature type="domain" description="Transposase Helix-turn-helix" evidence="5">
    <location>
        <begin position="151"/>
        <end position="198"/>
    </location>
</feature>
<dbReference type="InterPro" id="IPR027806">
    <property type="entry name" value="HARBI1_dom"/>
</dbReference>
<feature type="non-terminal residue" evidence="6">
    <location>
        <position position="298"/>
    </location>
</feature>
<dbReference type="Pfam" id="PF13359">
    <property type="entry name" value="DDE_Tnp_4"/>
    <property type="match status" value="1"/>
</dbReference>
<dbReference type="OrthoDB" id="6483946at2759"/>
<evidence type="ECO:0000256" key="3">
    <source>
        <dbReference type="SAM" id="MobiDB-lite"/>
    </source>
</evidence>
<dbReference type="PANTHER" id="PTHR23080">
    <property type="entry name" value="THAP DOMAIN PROTEIN"/>
    <property type="match status" value="1"/>
</dbReference>
<dbReference type="Proteomes" id="UP000410492">
    <property type="component" value="Unassembled WGS sequence"/>
</dbReference>
<evidence type="ECO:0000313" key="6">
    <source>
        <dbReference type="EMBL" id="VEN39654.1"/>
    </source>
</evidence>
<evidence type="ECO:0008006" key="8">
    <source>
        <dbReference type="Google" id="ProtNLM"/>
    </source>
</evidence>
<sequence length="298" mass="33703">MLIFCRMTKRPEEITTATPSMDPRPSTSYDPEPSTSFGPSDSLTPIAESVDEGSSIDLGSEDVPSVSQTTLPTYLMTAQTEAEMYFLRKENEELKAKLNKRLTSFSFEEIKNDDKLVNMYTGLPNAYIFETTYSLFEHMPLNYVQGWTVGKITKRDQFLLTLMKLRLNLLHNDLACRFNVSQGTITNVVSTWIDAIHEILFCQLMKNIPSRNKNKKCMPACFSTFTNCRIVLDCTEVKCARPSSLEKQRFTYSTYKHFNTVKGLVGVAPNGVITFISELYPGSVSDKKIVQDSALLNK</sequence>
<evidence type="ECO:0000259" key="5">
    <source>
        <dbReference type="Pfam" id="PF13613"/>
    </source>
</evidence>
<name>A0A653BVK3_CALMS</name>
<feature type="region of interest" description="Disordered" evidence="3">
    <location>
        <begin position="11"/>
        <end position="46"/>
    </location>
</feature>
<evidence type="ECO:0000256" key="2">
    <source>
        <dbReference type="ARBA" id="ARBA00022723"/>
    </source>
</evidence>
<feature type="domain" description="DDE Tnp4" evidence="4">
    <location>
        <begin position="232"/>
        <end position="298"/>
    </location>
</feature>
<evidence type="ECO:0000313" key="7">
    <source>
        <dbReference type="Proteomes" id="UP000410492"/>
    </source>
</evidence>
<accession>A0A653BVK3</accession>
<reference evidence="6 7" key="1">
    <citation type="submission" date="2019-01" db="EMBL/GenBank/DDBJ databases">
        <authorList>
            <person name="Sayadi A."/>
        </authorList>
    </citation>
    <scope>NUCLEOTIDE SEQUENCE [LARGE SCALE GENOMIC DNA]</scope>
</reference>
<evidence type="ECO:0000256" key="1">
    <source>
        <dbReference type="ARBA" id="ARBA00001968"/>
    </source>
</evidence>
<dbReference type="PANTHER" id="PTHR23080:SF133">
    <property type="entry name" value="SI:CH211-262I1.5-RELATED"/>
    <property type="match status" value="1"/>
</dbReference>
<gene>
    <name evidence="6" type="ORF">CALMAC_LOCUS4109</name>
</gene>
<proteinExistence type="predicted"/>
<dbReference type="AlphaFoldDB" id="A0A653BVK3"/>
<protein>
    <recommendedName>
        <fullName evidence="8">DDE Tnp4 domain-containing protein</fullName>
    </recommendedName>
</protein>
<dbReference type="GO" id="GO:0046872">
    <property type="term" value="F:metal ion binding"/>
    <property type="evidence" value="ECO:0007669"/>
    <property type="project" value="UniProtKB-KW"/>
</dbReference>
<feature type="compositionally biased region" description="Polar residues" evidence="3">
    <location>
        <begin position="15"/>
        <end position="43"/>
    </location>
</feature>
<dbReference type="EMBL" id="CAACVG010005859">
    <property type="protein sequence ID" value="VEN39654.1"/>
    <property type="molecule type" value="Genomic_DNA"/>
</dbReference>
<dbReference type="InterPro" id="IPR027805">
    <property type="entry name" value="Transposase_HTH_dom"/>
</dbReference>